<sequence>MEKGLRQLPKDVILNHIIPYTYNTQPQTHLQDIRSYVRDYSFLDNIYVFDFNDVILLNDLLFYCNQFRHYYINVSKKLTGIVGRHFMITDEKSALDYAATKLTGNPSVNHRIKIKFIWGLMTPFERTDFINTTIIDSTQDLHD</sequence>
<protein>
    <submittedName>
        <fullName evidence="1">Uncharacterized protein</fullName>
    </submittedName>
</protein>
<proteinExistence type="predicted"/>
<reference evidence="1" key="1">
    <citation type="journal article" date="2020" name="Nature">
        <title>Giant virus diversity and host interactions through global metagenomics.</title>
        <authorList>
            <person name="Schulz F."/>
            <person name="Roux S."/>
            <person name="Paez-Espino D."/>
            <person name="Jungbluth S."/>
            <person name="Walsh D.A."/>
            <person name="Denef V.J."/>
            <person name="McMahon K.D."/>
            <person name="Konstantinidis K.T."/>
            <person name="Eloe-Fadrosh E.A."/>
            <person name="Kyrpides N.C."/>
            <person name="Woyke T."/>
        </authorList>
    </citation>
    <scope>NUCLEOTIDE SEQUENCE</scope>
    <source>
        <strain evidence="1">GVMAG-M-3300023179-59</strain>
    </source>
</reference>
<dbReference type="EMBL" id="MN739850">
    <property type="protein sequence ID" value="QHT74445.1"/>
    <property type="molecule type" value="Genomic_DNA"/>
</dbReference>
<organism evidence="1">
    <name type="scientific">viral metagenome</name>
    <dbReference type="NCBI Taxonomy" id="1070528"/>
    <lineage>
        <taxon>unclassified sequences</taxon>
        <taxon>metagenomes</taxon>
        <taxon>organismal metagenomes</taxon>
    </lineage>
</organism>
<accession>A0A6C0H2R8</accession>
<dbReference type="AlphaFoldDB" id="A0A6C0H2R8"/>
<name>A0A6C0H2R8_9ZZZZ</name>
<evidence type="ECO:0000313" key="1">
    <source>
        <dbReference type="EMBL" id="QHT74445.1"/>
    </source>
</evidence>